<gene>
    <name evidence="1" type="ORF">LAL4801_00132</name>
</gene>
<reference evidence="2" key="1">
    <citation type="submission" date="2015-07" db="EMBL/GenBank/DDBJ databases">
        <authorList>
            <person name="Rodrigo-Torres Lidia"/>
            <person name="Arahal R.David."/>
        </authorList>
    </citation>
    <scope>NUCLEOTIDE SEQUENCE [LARGE SCALE GENOMIC DNA]</scope>
    <source>
        <strain evidence="2">CECT 4801</strain>
    </source>
</reference>
<dbReference type="OrthoDB" id="5567366at2"/>
<dbReference type="Proteomes" id="UP000048926">
    <property type="component" value="Unassembled WGS sequence"/>
</dbReference>
<evidence type="ECO:0000313" key="1">
    <source>
        <dbReference type="EMBL" id="CTQ41712.1"/>
    </source>
</evidence>
<keyword evidence="2" id="KW-1185">Reference proteome</keyword>
<accession>A0A0M6XWP2</accession>
<organism evidence="1 2">
    <name type="scientific">Roseibium aggregatum</name>
    <dbReference type="NCBI Taxonomy" id="187304"/>
    <lineage>
        <taxon>Bacteria</taxon>
        <taxon>Pseudomonadati</taxon>
        <taxon>Pseudomonadota</taxon>
        <taxon>Alphaproteobacteria</taxon>
        <taxon>Hyphomicrobiales</taxon>
        <taxon>Stappiaceae</taxon>
        <taxon>Roseibium</taxon>
    </lineage>
</organism>
<dbReference type="AlphaFoldDB" id="A0A0M6XWP2"/>
<dbReference type="Gene3D" id="3.10.490.10">
    <property type="entry name" value="Gamma-glutamyl cyclotransferase-like"/>
    <property type="match status" value="1"/>
</dbReference>
<dbReference type="EMBL" id="CXST01000001">
    <property type="protein sequence ID" value="CTQ41712.1"/>
    <property type="molecule type" value="Genomic_DNA"/>
</dbReference>
<dbReference type="STRING" id="187304.B0E33_00965"/>
<proteinExistence type="predicted"/>
<evidence type="ECO:0008006" key="3">
    <source>
        <dbReference type="Google" id="ProtNLM"/>
    </source>
</evidence>
<protein>
    <recommendedName>
        <fullName evidence="3">Gamma-glutamylcyclotransferase</fullName>
    </recommendedName>
</protein>
<dbReference type="RefSeq" id="WP_055653570.1">
    <property type="nucleotide sequence ID" value="NZ_CXST01000001.1"/>
</dbReference>
<evidence type="ECO:0000313" key="2">
    <source>
        <dbReference type="Proteomes" id="UP000048926"/>
    </source>
</evidence>
<sequence length="198" mass="22217">MTITYFGYGSLVNIDTIPAGVEVTPGTLHGWVREWKVCGESPDGQGRCALTVREKEGTRIMGVMAREPKTRLAELELREKRYLKVEAVGGAFRCDASMRPGPDELFLFRAAPEHCRWGTDKHPILQSYLDCVLAGFYRFWGEAGIDHFLETTEGWHVPVLPDRANPLYPRKIVLDPEVAKLIDSKLKDLGVNFLSPAT</sequence>
<name>A0A0M6XWP2_9HYPH</name>